<proteinExistence type="predicted"/>
<name>A0ABT6X697_9BURK</name>
<protein>
    <submittedName>
        <fullName evidence="1">DUF3348 family protein</fullName>
    </submittedName>
</protein>
<organism evidence="1 2">
    <name type="scientific">Limnohabitans lacus</name>
    <dbReference type="NCBI Taxonomy" id="3045173"/>
    <lineage>
        <taxon>Bacteria</taxon>
        <taxon>Pseudomonadati</taxon>
        <taxon>Pseudomonadota</taxon>
        <taxon>Betaproteobacteria</taxon>
        <taxon>Burkholderiales</taxon>
        <taxon>Comamonadaceae</taxon>
        <taxon>Limnohabitans</taxon>
    </lineage>
</organism>
<dbReference type="Proteomes" id="UP001431902">
    <property type="component" value="Unassembled WGS sequence"/>
</dbReference>
<dbReference type="EMBL" id="JASGBH010000004">
    <property type="protein sequence ID" value="MDI9233648.1"/>
    <property type="molecule type" value="Genomic_DNA"/>
</dbReference>
<dbReference type="InterPro" id="IPR021783">
    <property type="entry name" value="DUF3348"/>
</dbReference>
<dbReference type="RefSeq" id="WP_283224043.1">
    <property type="nucleotide sequence ID" value="NZ_JASGBH010000004.1"/>
</dbReference>
<gene>
    <name evidence="1" type="ORF">QLQ16_07340</name>
</gene>
<sequence>MTRAQPRTHLHSSKLVRFLSENAMLEAVQPSQDVGQKLGDWLDFRQAIALHGLLNPESPTEQAMPAHQRRASLMTPEALTRHFDKVKASLEQSIGQGAPSGTGLSRIEMPPATLDEPLEPKIAFEPYRRFYAAHQRQIEAQVRTLRSQLRGQLAKSTPALQQLAALDASFENILSEREAMLLGKVPKLLEKRFSQALKQHLKKQAEASAVDPTAPQLRPDAWLLPWRQQLRTALLAELDTRLQPALGLLEAFNQESTSSP</sequence>
<dbReference type="Pfam" id="PF11828">
    <property type="entry name" value="DUF3348"/>
    <property type="match status" value="1"/>
</dbReference>
<reference evidence="1" key="1">
    <citation type="submission" date="2023-05" db="EMBL/GenBank/DDBJ databases">
        <title>Limnohabitans sp. strain HM2-2 Genome sequencing and assembly.</title>
        <authorList>
            <person name="Jung Y."/>
        </authorList>
    </citation>
    <scope>NUCLEOTIDE SEQUENCE</scope>
    <source>
        <strain evidence="1">HM2-2</strain>
    </source>
</reference>
<evidence type="ECO:0000313" key="1">
    <source>
        <dbReference type="EMBL" id="MDI9233648.1"/>
    </source>
</evidence>
<accession>A0ABT6X697</accession>
<keyword evidence="2" id="KW-1185">Reference proteome</keyword>
<evidence type="ECO:0000313" key="2">
    <source>
        <dbReference type="Proteomes" id="UP001431902"/>
    </source>
</evidence>
<comment type="caution">
    <text evidence="1">The sequence shown here is derived from an EMBL/GenBank/DDBJ whole genome shotgun (WGS) entry which is preliminary data.</text>
</comment>